<dbReference type="InParanoid" id="A0A668A3W2"/>
<keyword evidence="5" id="KW-0809">Transit peptide</keyword>
<dbReference type="InterPro" id="IPR000352">
    <property type="entry name" value="Pep_chain_release_fac_I"/>
</dbReference>
<keyword evidence="3" id="KW-0488">Methylation</keyword>
<name>A0A668A3W2_9TELE</name>
<accession>A0A668A3W2</accession>
<keyword evidence="4" id="KW-0648">Protein biosynthesis</keyword>
<organism evidence="13 14">
    <name type="scientific">Myripristis murdjan</name>
    <name type="common">pinecone soldierfish</name>
    <dbReference type="NCBI Taxonomy" id="586833"/>
    <lineage>
        <taxon>Eukaryota</taxon>
        <taxon>Metazoa</taxon>
        <taxon>Chordata</taxon>
        <taxon>Craniata</taxon>
        <taxon>Vertebrata</taxon>
        <taxon>Euteleostomi</taxon>
        <taxon>Actinopterygii</taxon>
        <taxon>Neopterygii</taxon>
        <taxon>Teleostei</taxon>
        <taxon>Neoteleostei</taxon>
        <taxon>Acanthomorphata</taxon>
        <taxon>Holocentriformes</taxon>
        <taxon>Holocentridae</taxon>
        <taxon>Myripristis</taxon>
    </lineage>
</organism>
<feature type="domain" description="Prokaryotic-type class I peptide chain release factors" evidence="12">
    <location>
        <begin position="54"/>
        <end position="145"/>
    </location>
</feature>
<evidence type="ECO:0000313" key="13">
    <source>
        <dbReference type="Ensembl" id="ENSMMDP00005039791.1"/>
    </source>
</evidence>
<dbReference type="GO" id="GO:0005739">
    <property type="term" value="C:mitochondrion"/>
    <property type="evidence" value="ECO:0007669"/>
    <property type="project" value="UniProtKB-SubCell"/>
</dbReference>
<dbReference type="GO" id="GO:0003747">
    <property type="term" value="F:translation release factor activity"/>
    <property type="evidence" value="ECO:0007669"/>
    <property type="project" value="InterPro"/>
</dbReference>
<dbReference type="InterPro" id="IPR052405">
    <property type="entry name" value="Mito_Transl_Release_Factor"/>
</dbReference>
<protein>
    <recommendedName>
        <fullName evidence="10">Mitochondrial translation release factor in rescue</fullName>
    </recommendedName>
</protein>
<comment type="similarity">
    <text evidence="2">Belongs to the prokaryotic/mitochondrial release factor family.</text>
</comment>
<evidence type="ECO:0000256" key="11">
    <source>
        <dbReference type="SAM" id="MobiDB-lite"/>
    </source>
</evidence>
<dbReference type="PANTHER" id="PTHR46203:SF1">
    <property type="entry name" value="MITOCHONDRIAL TRANSLATION RELEASE FACTOR IN RESCUE"/>
    <property type="match status" value="1"/>
</dbReference>
<keyword evidence="7" id="KW-0496">Mitochondrion</keyword>
<dbReference type="Gene3D" id="3.30.160.20">
    <property type="match status" value="1"/>
</dbReference>
<proteinExistence type="inferred from homology"/>
<evidence type="ECO:0000256" key="6">
    <source>
        <dbReference type="ARBA" id="ARBA00023054"/>
    </source>
</evidence>
<evidence type="ECO:0000256" key="8">
    <source>
        <dbReference type="ARBA" id="ARBA00055584"/>
    </source>
</evidence>
<dbReference type="Proteomes" id="UP000472263">
    <property type="component" value="Chromosome 9"/>
</dbReference>
<dbReference type="OrthoDB" id="277888at2759"/>
<reference evidence="13" key="3">
    <citation type="submission" date="2025-09" db="UniProtKB">
        <authorList>
            <consortium name="Ensembl"/>
        </authorList>
    </citation>
    <scope>IDENTIFICATION</scope>
</reference>
<evidence type="ECO:0000256" key="9">
    <source>
        <dbReference type="ARBA" id="ARBA00062021"/>
    </source>
</evidence>
<evidence type="ECO:0000313" key="14">
    <source>
        <dbReference type="Proteomes" id="UP000472263"/>
    </source>
</evidence>
<sequence length="168" mass="18808">MSLLLPLISRVCSVSRRVTWRGCDCVCPVLRPPPAGLPCVLAAGKRSLPELPVLNEDELEEQFVRGSGPGGQATNKTSNCVVLRHIPTGIVVKCHQTRSVDINRKRARDIMREKLDIAYKGENSEILTRRKESVQKKQEKRRKANDNLERKRLLKEVLADSKSGSDVV</sequence>
<keyword evidence="6" id="KW-0175">Coiled coil</keyword>
<evidence type="ECO:0000256" key="5">
    <source>
        <dbReference type="ARBA" id="ARBA00022946"/>
    </source>
</evidence>
<evidence type="ECO:0000256" key="2">
    <source>
        <dbReference type="ARBA" id="ARBA00010835"/>
    </source>
</evidence>
<reference evidence="13" key="1">
    <citation type="submission" date="2019-06" db="EMBL/GenBank/DDBJ databases">
        <authorList>
            <consortium name="Wellcome Sanger Institute Data Sharing"/>
        </authorList>
    </citation>
    <scope>NUCLEOTIDE SEQUENCE [LARGE SCALE GENOMIC DNA]</scope>
</reference>
<dbReference type="AlphaFoldDB" id="A0A668A3W2"/>
<dbReference type="InterPro" id="IPR045853">
    <property type="entry name" value="Pep_chain_release_fac_I_sf"/>
</dbReference>
<dbReference type="FunFam" id="3.30.160.20:FF:000054">
    <property type="entry name" value="Chromosome 12 open reading frame 65"/>
    <property type="match status" value="1"/>
</dbReference>
<evidence type="ECO:0000259" key="12">
    <source>
        <dbReference type="Pfam" id="PF00472"/>
    </source>
</evidence>
<gene>
    <name evidence="13" type="primary">MTRFR</name>
    <name evidence="13" type="synonym">mtrfr</name>
</gene>
<reference evidence="13" key="2">
    <citation type="submission" date="2025-08" db="UniProtKB">
        <authorList>
            <consortium name="Ensembl"/>
        </authorList>
    </citation>
    <scope>IDENTIFICATION</scope>
</reference>
<evidence type="ECO:0000256" key="1">
    <source>
        <dbReference type="ARBA" id="ARBA00004173"/>
    </source>
</evidence>
<dbReference type="PANTHER" id="PTHR46203">
    <property type="entry name" value="PROBABLE PEPTIDE CHAIN RELEASE FACTOR C12ORF65"/>
    <property type="match status" value="1"/>
</dbReference>
<dbReference type="Pfam" id="PF00472">
    <property type="entry name" value="RF-1"/>
    <property type="match status" value="1"/>
</dbReference>
<dbReference type="SUPFAM" id="SSF75620">
    <property type="entry name" value="Release factor"/>
    <property type="match status" value="1"/>
</dbReference>
<dbReference type="Ensembl" id="ENSMMDT00005040614.1">
    <property type="protein sequence ID" value="ENSMMDP00005039791.1"/>
    <property type="gene ID" value="ENSMMDG00005018425.1"/>
</dbReference>
<keyword evidence="14" id="KW-1185">Reference proteome</keyword>
<dbReference type="FunCoup" id="A0A668A3W2">
    <property type="interactions" value="395"/>
</dbReference>
<comment type="subunit">
    <text evidence="9">Interacts (via C-terminus) with MTRES1 (via S4 domain). Associates with mitoribosomal S39 large subunit, peptidyl tRNA and nascent chain.</text>
</comment>
<evidence type="ECO:0000256" key="3">
    <source>
        <dbReference type="ARBA" id="ARBA00022481"/>
    </source>
</evidence>
<evidence type="ECO:0000256" key="4">
    <source>
        <dbReference type="ARBA" id="ARBA00022917"/>
    </source>
</evidence>
<dbReference type="GeneTree" id="ENSGT00390000012759"/>
<evidence type="ECO:0000256" key="10">
    <source>
        <dbReference type="ARBA" id="ARBA00073525"/>
    </source>
</evidence>
<comment type="subcellular location">
    <subcellularLocation>
        <location evidence="1">Mitochondrion</location>
    </subcellularLocation>
</comment>
<feature type="region of interest" description="Disordered" evidence="11">
    <location>
        <begin position="129"/>
        <end position="150"/>
    </location>
</feature>
<evidence type="ECO:0000256" key="7">
    <source>
        <dbReference type="ARBA" id="ARBA00023128"/>
    </source>
</evidence>
<comment type="function">
    <text evidence="8">Part of a mitoribosome-associated quality control pathway that prevents aberrant translation by responding to interruptions during elongation. As heterodimer with MTRES1, ejects the unfinished nascent chain and peptidyl transfer RNA (tRNA), respectively, from stalled ribosomes. Recruitment of mitoribosome biogenesis factors to these quality control intermediates suggests additional roles for MTRES1 and MTRF during mitoribosome rescue.</text>
</comment>